<dbReference type="EMBL" id="JABXBU010000002">
    <property type="protein sequence ID" value="KAF8794645.1"/>
    <property type="molecule type" value="Genomic_DNA"/>
</dbReference>
<evidence type="ECO:0000313" key="2">
    <source>
        <dbReference type="Proteomes" id="UP000807504"/>
    </source>
</evidence>
<protein>
    <submittedName>
        <fullName evidence="1">Uncharacterized protein</fullName>
    </submittedName>
</protein>
<reference evidence="1" key="2">
    <citation type="submission" date="2020-06" db="EMBL/GenBank/DDBJ databases">
        <authorList>
            <person name="Sheffer M."/>
        </authorList>
    </citation>
    <scope>NUCLEOTIDE SEQUENCE</scope>
</reference>
<evidence type="ECO:0000313" key="1">
    <source>
        <dbReference type="EMBL" id="KAF8794645.1"/>
    </source>
</evidence>
<accession>A0A8T0FWJ7</accession>
<proteinExistence type="predicted"/>
<dbReference type="AlphaFoldDB" id="A0A8T0FWJ7"/>
<name>A0A8T0FWJ7_ARGBR</name>
<comment type="caution">
    <text evidence="1">The sequence shown here is derived from an EMBL/GenBank/DDBJ whole genome shotgun (WGS) entry which is preliminary data.</text>
</comment>
<keyword evidence="2" id="KW-1185">Reference proteome</keyword>
<reference evidence="1" key="1">
    <citation type="journal article" date="2020" name="bioRxiv">
        <title>Chromosome-level reference genome of the European wasp spider Argiope bruennichi: a resource for studies on range expansion and evolutionary adaptation.</title>
        <authorList>
            <person name="Sheffer M.M."/>
            <person name="Hoppe A."/>
            <person name="Krehenwinkel H."/>
            <person name="Uhl G."/>
            <person name="Kuss A.W."/>
            <person name="Jensen L."/>
            <person name="Jensen C."/>
            <person name="Gillespie R.G."/>
            <person name="Hoff K.J."/>
            <person name="Prost S."/>
        </authorList>
    </citation>
    <scope>NUCLEOTIDE SEQUENCE</scope>
</reference>
<gene>
    <name evidence="1" type="ORF">HNY73_002608</name>
</gene>
<organism evidence="1 2">
    <name type="scientific">Argiope bruennichi</name>
    <name type="common">Wasp spider</name>
    <name type="synonym">Aranea bruennichi</name>
    <dbReference type="NCBI Taxonomy" id="94029"/>
    <lineage>
        <taxon>Eukaryota</taxon>
        <taxon>Metazoa</taxon>
        <taxon>Ecdysozoa</taxon>
        <taxon>Arthropoda</taxon>
        <taxon>Chelicerata</taxon>
        <taxon>Arachnida</taxon>
        <taxon>Araneae</taxon>
        <taxon>Araneomorphae</taxon>
        <taxon>Entelegynae</taxon>
        <taxon>Araneoidea</taxon>
        <taxon>Araneidae</taxon>
        <taxon>Argiope</taxon>
    </lineage>
</organism>
<sequence>MHPRPSNRTQLVNTIPVLYQARAGLRFSTCGSPGDVLPPHYTSSNREEMFTITKCFVFFFPLVCPSFQNWLKGIFQSVEVVEGRDAAMRNWELRNHLR</sequence>
<dbReference type="Proteomes" id="UP000807504">
    <property type="component" value="Unassembled WGS sequence"/>
</dbReference>